<evidence type="ECO:0000256" key="3">
    <source>
        <dbReference type="ARBA" id="ARBA00022679"/>
    </source>
</evidence>
<name>A0A4R5KGB7_9BACL</name>
<comment type="similarity">
    <text evidence="1">Belongs to the methyltransferase superfamily.</text>
</comment>
<evidence type="ECO:0000256" key="2">
    <source>
        <dbReference type="ARBA" id="ARBA00022603"/>
    </source>
</evidence>
<organism evidence="5 6">
    <name type="scientific">Paenibacillus piri</name>
    <dbReference type="NCBI Taxonomy" id="2547395"/>
    <lineage>
        <taxon>Bacteria</taxon>
        <taxon>Bacillati</taxon>
        <taxon>Bacillota</taxon>
        <taxon>Bacilli</taxon>
        <taxon>Bacillales</taxon>
        <taxon>Paenibacillaceae</taxon>
        <taxon>Paenibacillus</taxon>
    </lineage>
</organism>
<gene>
    <name evidence="5" type="ORF">E1757_25435</name>
</gene>
<dbReference type="GO" id="GO:0032259">
    <property type="term" value="P:methylation"/>
    <property type="evidence" value="ECO:0007669"/>
    <property type="project" value="UniProtKB-KW"/>
</dbReference>
<evidence type="ECO:0000313" key="6">
    <source>
        <dbReference type="Proteomes" id="UP000295636"/>
    </source>
</evidence>
<sequence length="261" mass="29194">MDVKREVQKQFGQNALKYVSSPIHAQGHDLAMLLEVAEADSNMRLLDVATGGGHVAKLFAPVVKQVTAFDLTAEMLGEAQSFIAQSGFDNVDFVHGDAEQLPFADGEFDRVACRIAAHHFPNVGAFASEAARVLRPGGCLLLIDNVAPERAEYDQFYNEVEKERDPSHYRAWKKSEWIRLVEHAGLTVELLTSFPKTFGFQSWADRMNMTETAKQRLEQTFLQATPELKRQFAIVEREGRLASFQGQAILLKARKAEDLQG</sequence>
<dbReference type="GO" id="GO:0008757">
    <property type="term" value="F:S-adenosylmethionine-dependent methyltransferase activity"/>
    <property type="evidence" value="ECO:0007669"/>
    <property type="project" value="InterPro"/>
</dbReference>
<dbReference type="EMBL" id="SMRT01000015">
    <property type="protein sequence ID" value="TDF93745.1"/>
    <property type="molecule type" value="Genomic_DNA"/>
</dbReference>
<dbReference type="InterPro" id="IPR051052">
    <property type="entry name" value="Diverse_substrate_MTase"/>
</dbReference>
<dbReference type="Pfam" id="PF08241">
    <property type="entry name" value="Methyltransf_11"/>
    <property type="match status" value="1"/>
</dbReference>
<evidence type="ECO:0000313" key="5">
    <source>
        <dbReference type="EMBL" id="TDF93745.1"/>
    </source>
</evidence>
<dbReference type="PANTHER" id="PTHR44942:SF4">
    <property type="entry name" value="METHYLTRANSFERASE TYPE 11 DOMAIN-CONTAINING PROTEIN"/>
    <property type="match status" value="1"/>
</dbReference>
<dbReference type="AlphaFoldDB" id="A0A4R5KGB7"/>
<protein>
    <submittedName>
        <fullName evidence="5">Class I SAM-dependent methyltransferase</fullName>
    </submittedName>
</protein>
<dbReference type="PANTHER" id="PTHR44942">
    <property type="entry name" value="METHYLTRANSF_11 DOMAIN-CONTAINING PROTEIN"/>
    <property type="match status" value="1"/>
</dbReference>
<evidence type="ECO:0000256" key="1">
    <source>
        <dbReference type="ARBA" id="ARBA00008361"/>
    </source>
</evidence>
<dbReference type="Gene3D" id="3.40.50.150">
    <property type="entry name" value="Vaccinia Virus protein VP39"/>
    <property type="match status" value="1"/>
</dbReference>
<proteinExistence type="inferred from homology"/>
<dbReference type="InterPro" id="IPR029063">
    <property type="entry name" value="SAM-dependent_MTases_sf"/>
</dbReference>
<dbReference type="CDD" id="cd02440">
    <property type="entry name" value="AdoMet_MTases"/>
    <property type="match status" value="1"/>
</dbReference>
<dbReference type="RefSeq" id="WP_133233485.1">
    <property type="nucleotide sequence ID" value="NZ_SMRT01000015.1"/>
</dbReference>
<keyword evidence="6" id="KW-1185">Reference proteome</keyword>
<accession>A0A4R5KGB7</accession>
<comment type="caution">
    <text evidence="5">The sequence shown here is derived from an EMBL/GenBank/DDBJ whole genome shotgun (WGS) entry which is preliminary data.</text>
</comment>
<feature type="domain" description="Methyltransferase type 11" evidence="4">
    <location>
        <begin position="46"/>
        <end position="141"/>
    </location>
</feature>
<dbReference type="SUPFAM" id="SSF53335">
    <property type="entry name" value="S-adenosyl-L-methionine-dependent methyltransferases"/>
    <property type="match status" value="1"/>
</dbReference>
<evidence type="ECO:0000259" key="4">
    <source>
        <dbReference type="Pfam" id="PF08241"/>
    </source>
</evidence>
<dbReference type="OrthoDB" id="43862at2"/>
<dbReference type="Proteomes" id="UP000295636">
    <property type="component" value="Unassembled WGS sequence"/>
</dbReference>
<keyword evidence="3 5" id="KW-0808">Transferase</keyword>
<keyword evidence="2 5" id="KW-0489">Methyltransferase</keyword>
<dbReference type="InterPro" id="IPR013216">
    <property type="entry name" value="Methyltransf_11"/>
</dbReference>
<reference evidence="5 6" key="1">
    <citation type="submission" date="2019-03" db="EMBL/GenBank/DDBJ databases">
        <title>This is whole genome sequence of Paenibacillus sp MS74 strain.</title>
        <authorList>
            <person name="Trinh H.N."/>
        </authorList>
    </citation>
    <scope>NUCLEOTIDE SEQUENCE [LARGE SCALE GENOMIC DNA]</scope>
    <source>
        <strain evidence="5 6">MS74</strain>
    </source>
</reference>